<dbReference type="PRINTS" id="PR00411">
    <property type="entry name" value="PNDRDTASEI"/>
</dbReference>
<dbReference type="EMBL" id="WUBL01000153">
    <property type="protein sequence ID" value="KAF2964387.1"/>
    <property type="molecule type" value="Genomic_DNA"/>
</dbReference>
<keyword evidence="6" id="KW-0560">Oxidoreductase</keyword>
<comment type="cofactor">
    <cofactor evidence="1">
        <name>FAD</name>
        <dbReference type="ChEBI" id="CHEBI:57692"/>
    </cofactor>
</comment>
<comment type="caution">
    <text evidence="7">The sequence shown here is derived from an EMBL/GenBank/DDBJ whole genome shotgun (WGS) entry which is preliminary data.</text>
</comment>
<keyword evidence="8" id="KW-1185">Reference proteome</keyword>
<accession>A0A7C8MND1</accession>
<evidence type="ECO:0000313" key="8">
    <source>
        <dbReference type="Proteomes" id="UP000481858"/>
    </source>
</evidence>
<evidence type="ECO:0000313" key="7">
    <source>
        <dbReference type="EMBL" id="KAF2964387.1"/>
    </source>
</evidence>
<dbReference type="Gene3D" id="3.50.50.60">
    <property type="entry name" value="FAD/NAD(P)-binding domain"/>
    <property type="match status" value="2"/>
</dbReference>
<dbReference type="SUPFAM" id="SSF51905">
    <property type="entry name" value="FAD/NAD(P)-binding domain"/>
    <property type="match status" value="1"/>
</dbReference>
<dbReference type="InterPro" id="IPR036188">
    <property type="entry name" value="FAD/NAD-bd_sf"/>
</dbReference>
<gene>
    <name evidence="7" type="ORF">GQX73_g9182</name>
</gene>
<keyword evidence="4" id="KW-0274">FAD</keyword>
<reference evidence="7 8" key="1">
    <citation type="submission" date="2019-12" db="EMBL/GenBank/DDBJ databases">
        <title>Draft genome sequence of the ascomycete Xylaria multiplex DSM 110363.</title>
        <authorList>
            <person name="Buettner E."/>
            <person name="Kellner H."/>
        </authorList>
    </citation>
    <scope>NUCLEOTIDE SEQUENCE [LARGE SCALE GENOMIC DNA]</scope>
    <source>
        <strain evidence="7 8">DSM 110363</strain>
    </source>
</reference>
<organism evidence="7 8">
    <name type="scientific">Xylaria multiplex</name>
    <dbReference type="NCBI Taxonomy" id="323545"/>
    <lineage>
        <taxon>Eukaryota</taxon>
        <taxon>Fungi</taxon>
        <taxon>Dikarya</taxon>
        <taxon>Ascomycota</taxon>
        <taxon>Pezizomycotina</taxon>
        <taxon>Sordariomycetes</taxon>
        <taxon>Xylariomycetidae</taxon>
        <taxon>Xylariales</taxon>
        <taxon>Xylariaceae</taxon>
        <taxon>Xylaria</taxon>
    </lineage>
</organism>
<evidence type="ECO:0000256" key="1">
    <source>
        <dbReference type="ARBA" id="ARBA00001974"/>
    </source>
</evidence>
<evidence type="ECO:0000256" key="4">
    <source>
        <dbReference type="ARBA" id="ARBA00022827"/>
    </source>
</evidence>
<evidence type="ECO:0000256" key="3">
    <source>
        <dbReference type="ARBA" id="ARBA00022630"/>
    </source>
</evidence>
<dbReference type="PANTHER" id="PTHR43098:SF2">
    <property type="entry name" value="FAD-BINDING MONOOXYGENASE AUSB-RELATED"/>
    <property type="match status" value="1"/>
</dbReference>
<dbReference type="GO" id="GO:0004499">
    <property type="term" value="F:N,N-dimethylaniline monooxygenase activity"/>
    <property type="evidence" value="ECO:0007669"/>
    <property type="project" value="InterPro"/>
</dbReference>
<dbReference type="InterPro" id="IPR020946">
    <property type="entry name" value="Flavin_mOase-like"/>
</dbReference>
<protein>
    <recommendedName>
        <fullName evidence="9">FAD/NAD(P)-binding domain-containing protein</fullName>
    </recommendedName>
</protein>
<evidence type="ECO:0000256" key="6">
    <source>
        <dbReference type="ARBA" id="ARBA00023002"/>
    </source>
</evidence>
<dbReference type="PANTHER" id="PTHR43098">
    <property type="entry name" value="L-ORNITHINE N(5)-MONOOXYGENASE-RELATED"/>
    <property type="match status" value="1"/>
</dbReference>
<name>A0A7C8MND1_9PEZI</name>
<dbReference type="Pfam" id="PF00743">
    <property type="entry name" value="FMO-like"/>
    <property type="match status" value="1"/>
</dbReference>
<proteinExistence type="inferred from homology"/>
<evidence type="ECO:0000256" key="2">
    <source>
        <dbReference type="ARBA" id="ARBA00010139"/>
    </source>
</evidence>
<keyword evidence="5" id="KW-0521">NADP</keyword>
<dbReference type="InParanoid" id="A0A7C8MND1"/>
<comment type="similarity">
    <text evidence="2">Belongs to the FAD-binding monooxygenase family.</text>
</comment>
<evidence type="ECO:0008006" key="9">
    <source>
        <dbReference type="Google" id="ProtNLM"/>
    </source>
</evidence>
<dbReference type="OrthoDB" id="66881at2759"/>
<dbReference type="GO" id="GO:0050660">
    <property type="term" value="F:flavin adenine dinucleotide binding"/>
    <property type="evidence" value="ECO:0007669"/>
    <property type="project" value="InterPro"/>
</dbReference>
<dbReference type="Proteomes" id="UP000481858">
    <property type="component" value="Unassembled WGS sequence"/>
</dbReference>
<dbReference type="GO" id="GO:0050661">
    <property type="term" value="F:NADP binding"/>
    <property type="evidence" value="ECO:0007669"/>
    <property type="project" value="InterPro"/>
</dbReference>
<dbReference type="InterPro" id="IPR050775">
    <property type="entry name" value="FAD-binding_Monooxygenases"/>
</dbReference>
<dbReference type="AlphaFoldDB" id="A0A7C8MND1"/>
<evidence type="ECO:0000256" key="5">
    <source>
        <dbReference type="ARBA" id="ARBA00022857"/>
    </source>
</evidence>
<sequence>MAVEFAQVQQKYAEEAQKRIKAEGISQFEALSQSHSDRLRHLVDDIWADHAALDAQTPPLRPGDSPKFLIAGAGLGGILSAVRLIQQGFTADQIRLVETAGGAGGTWYWNRYPGLHCDIEAYIYMPLLEEMGFMPSHKYAAGVEIRNYLKAVIKKYELEDKILFRAQVNRAEWNDEARYYKVDITTWRGPTGRERGSLSVNAEFIYLTAGLLATPQVPKGVGIEGFKGEIFHTSLWNYDVTGGSSEEAFPELTKLADKRVGIIGTGATAIQVVPQLAKYAKELYVFQRTPSSVFSRGQKPTDPNEWATSIASEPGWSDKRNANFIQAMTDGLPDGVPNVVDDEWTRRAAYRSLIGDQEFATVAPEKVPELIGRFLALDAPDTAGVRQRVKDIVQDPQTAEKLTPWYPTWCKRPTFSDTYLEAFNEAHVHLVDTDGKGLDSVTANGAVVNGTEYPLDILVLSTGYRSVVIDGGDASVRAGIKVLGRNGRDLSEKFATEGISTLYGVASNGFPNLFWLGTSQSGIAANHACTLDTLARLAAYIVGESHVRVGDGTKAQKGVTAEVDAAAEQAWGLRILQGAARFATISVCTPSYLTGEMGPGDMSQGKSQEDLIKAAKRSPWSGGMPAFLDVLAKWRADGKLEGVIASGVSAPN</sequence>
<keyword evidence="3" id="KW-0285">Flavoprotein</keyword>
<dbReference type="Pfam" id="PF13450">
    <property type="entry name" value="NAD_binding_8"/>
    <property type="match status" value="1"/>
</dbReference>